<protein>
    <submittedName>
        <fullName evidence="1">Uncharacterized protein</fullName>
    </submittedName>
</protein>
<dbReference type="Proteomes" id="UP001627154">
    <property type="component" value="Unassembled WGS sequence"/>
</dbReference>
<gene>
    <name evidence="1" type="ORF">TKK_015504</name>
</gene>
<dbReference type="EMBL" id="JBJJXI010000123">
    <property type="protein sequence ID" value="KAL3389253.1"/>
    <property type="molecule type" value="Genomic_DNA"/>
</dbReference>
<proteinExistence type="predicted"/>
<sequence length="137" mass="15943">MSQRPDAARIETSCMYSTANSYLPKYISDLCGCLHCTDKNHFCDYSLTRLVFIRLHNCTGPSMLCGSMDVEIPKIKICLFTNCNRTLNPRALRDLENLFWKVKGPAADRTCILRSRRVQWHEQRQRESCHARKRKST</sequence>
<accession>A0ABD2W8Q4</accession>
<name>A0ABD2W8Q4_9HYME</name>
<organism evidence="1 2">
    <name type="scientific">Trichogramma kaykai</name>
    <dbReference type="NCBI Taxonomy" id="54128"/>
    <lineage>
        <taxon>Eukaryota</taxon>
        <taxon>Metazoa</taxon>
        <taxon>Ecdysozoa</taxon>
        <taxon>Arthropoda</taxon>
        <taxon>Hexapoda</taxon>
        <taxon>Insecta</taxon>
        <taxon>Pterygota</taxon>
        <taxon>Neoptera</taxon>
        <taxon>Endopterygota</taxon>
        <taxon>Hymenoptera</taxon>
        <taxon>Apocrita</taxon>
        <taxon>Proctotrupomorpha</taxon>
        <taxon>Chalcidoidea</taxon>
        <taxon>Trichogrammatidae</taxon>
        <taxon>Trichogramma</taxon>
    </lineage>
</organism>
<evidence type="ECO:0000313" key="2">
    <source>
        <dbReference type="Proteomes" id="UP001627154"/>
    </source>
</evidence>
<evidence type="ECO:0000313" key="1">
    <source>
        <dbReference type="EMBL" id="KAL3389253.1"/>
    </source>
</evidence>
<keyword evidence="2" id="KW-1185">Reference proteome</keyword>
<comment type="caution">
    <text evidence="1">The sequence shown here is derived from an EMBL/GenBank/DDBJ whole genome shotgun (WGS) entry which is preliminary data.</text>
</comment>
<dbReference type="AlphaFoldDB" id="A0ABD2W8Q4"/>
<reference evidence="1 2" key="1">
    <citation type="journal article" date="2024" name="bioRxiv">
        <title>A reference genome for Trichogramma kaykai: A tiny desert-dwelling parasitoid wasp with competing sex-ratio distorters.</title>
        <authorList>
            <person name="Culotta J."/>
            <person name="Lindsey A.R."/>
        </authorList>
    </citation>
    <scope>NUCLEOTIDE SEQUENCE [LARGE SCALE GENOMIC DNA]</scope>
    <source>
        <strain evidence="1 2">KSX58</strain>
    </source>
</reference>